<proteinExistence type="predicted"/>
<organism evidence="1 2">
    <name type="scientific">Bos mutus</name>
    <name type="common">wild yak</name>
    <dbReference type="NCBI Taxonomy" id="72004"/>
    <lineage>
        <taxon>Eukaryota</taxon>
        <taxon>Metazoa</taxon>
        <taxon>Chordata</taxon>
        <taxon>Craniata</taxon>
        <taxon>Vertebrata</taxon>
        <taxon>Euteleostomi</taxon>
        <taxon>Mammalia</taxon>
        <taxon>Eutheria</taxon>
        <taxon>Laurasiatheria</taxon>
        <taxon>Artiodactyla</taxon>
        <taxon>Ruminantia</taxon>
        <taxon>Pecora</taxon>
        <taxon>Bovidae</taxon>
        <taxon>Bovinae</taxon>
        <taxon>Bos</taxon>
    </lineage>
</organism>
<gene>
    <name evidence="1" type="ORF">E5288_WYG009453</name>
</gene>
<dbReference type="AlphaFoldDB" id="A0A6B0SCX3"/>
<evidence type="ECO:0000313" key="1">
    <source>
        <dbReference type="EMBL" id="MXQ99891.1"/>
    </source>
</evidence>
<dbReference type="Proteomes" id="UP000322234">
    <property type="component" value="Unassembled WGS sequence"/>
</dbReference>
<protein>
    <submittedName>
        <fullName evidence="1">Uncharacterized protein</fullName>
    </submittedName>
</protein>
<name>A0A6B0SCX3_9CETA</name>
<accession>A0A6B0SCX3</accession>
<reference evidence="1" key="1">
    <citation type="submission" date="2019-10" db="EMBL/GenBank/DDBJ databases">
        <title>The sequence and de novo assembly of the wild yak genome.</title>
        <authorList>
            <person name="Liu Y."/>
        </authorList>
    </citation>
    <scope>NUCLEOTIDE SEQUENCE [LARGE SCALE GENOMIC DNA]</scope>
    <source>
        <strain evidence="1">WY2019</strain>
    </source>
</reference>
<sequence>MQAPSLVATANAEAHSAVPGAPSFLEELLMATSIPDIEAPSLEAAADAGAYPALPGAPSFLDKLLATLGIQT</sequence>
<dbReference type="EMBL" id="VBQZ03002371">
    <property type="protein sequence ID" value="MXQ99891.1"/>
    <property type="molecule type" value="Genomic_DNA"/>
</dbReference>
<keyword evidence="2" id="KW-1185">Reference proteome</keyword>
<comment type="caution">
    <text evidence="1">The sequence shown here is derived from an EMBL/GenBank/DDBJ whole genome shotgun (WGS) entry which is preliminary data.</text>
</comment>
<evidence type="ECO:0000313" key="2">
    <source>
        <dbReference type="Proteomes" id="UP000322234"/>
    </source>
</evidence>